<evidence type="ECO:0000256" key="1">
    <source>
        <dbReference type="ARBA" id="ARBA00022801"/>
    </source>
</evidence>
<dbReference type="PRINTS" id="PR00413">
    <property type="entry name" value="HADHALOGNASE"/>
</dbReference>
<dbReference type="Pfam" id="PF00702">
    <property type="entry name" value="Hydrolase"/>
    <property type="match status" value="1"/>
</dbReference>
<reference evidence="3 4" key="1">
    <citation type="submission" date="2016-10" db="EMBL/GenBank/DDBJ databases">
        <authorList>
            <person name="de Groot N.N."/>
        </authorList>
    </citation>
    <scope>NUCLEOTIDE SEQUENCE [LARGE SCALE GENOMIC DNA]</scope>
    <source>
        <strain evidence="3 4">L 420-91</strain>
    </source>
</reference>
<evidence type="ECO:0000313" key="2">
    <source>
        <dbReference type="EMBL" id="QYY43370.1"/>
    </source>
</evidence>
<dbReference type="GeneID" id="97140468"/>
<dbReference type="PANTHER" id="PTHR43316:SF3">
    <property type="entry name" value="HALOACID DEHALOGENASE, TYPE II (AFU_ORTHOLOGUE AFUA_2G07750)-RELATED"/>
    <property type="match status" value="1"/>
</dbReference>
<keyword evidence="1 2" id="KW-0378">Hydrolase</keyword>
<dbReference type="RefSeq" id="WP_057899771.1">
    <property type="nucleotide sequence ID" value="NZ_CP080764.1"/>
</dbReference>
<sequence>MAERAMLFDLDGTLLALDTEAFVHRYMKRLGEYTAHIVDPELLVKSVWQATKYMMTDDRAERTNEEIFRDHFLSLCGLEQEAIWPVFDKFYAEEFPRLKEDIEPHPYALQVVEEAKKQGYKLVVATNPIFPDVAIRERMKWAGLKENDFIHVTVFESSHYCKPNPKYFLEICERIGIKPKYAIMVGNDMQQDMVAAEVGLKTFLVEDYKIDRGVPQYRVDASGTLQELYDQLISRNGIFSE</sequence>
<dbReference type="InterPro" id="IPR023214">
    <property type="entry name" value="HAD_sf"/>
</dbReference>
<dbReference type="SUPFAM" id="SSF56784">
    <property type="entry name" value="HAD-like"/>
    <property type="match status" value="1"/>
</dbReference>
<name>A0A1G7WNI3_ANETH</name>
<protein>
    <submittedName>
        <fullName evidence="2">HAD family hydrolase</fullName>
    </submittedName>
    <submittedName>
        <fullName evidence="3">Haloacid dehalogenase superfamily, subfamily IA, variant 1 with third motif having Dx(3-4)D or Dx(3-4)E</fullName>
    </submittedName>
</protein>
<dbReference type="SFLD" id="SFLDG01129">
    <property type="entry name" value="C1.5:_HAD__Beta-PGM__Phosphata"/>
    <property type="match status" value="1"/>
</dbReference>
<evidence type="ECO:0000313" key="4">
    <source>
        <dbReference type="Proteomes" id="UP000198956"/>
    </source>
</evidence>
<dbReference type="AlphaFoldDB" id="A0A1G7WNI3"/>
<dbReference type="EMBL" id="FNDE01000002">
    <property type="protein sequence ID" value="SDG73454.1"/>
    <property type="molecule type" value="Genomic_DNA"/>
</dbReference>
<dbReference type="OrthoDB" id="9809962at2"/>
<dbReference type="Proteomes" id="UP000826616">
    <property type="component" value="Chromosome"/>
</dbReference>
<gene>
    <name evidence="2" type="ORF">K3F53_03720</name>
    <name evidence="3" type="ORF">SAMN04489735_100223</name>
</gene>
<evidence type="ECO:0000313" key="3">
    <source>
        <dbReference type="EMBL" id="SDG73454.1"/>
    </source>
</evidence>
<dbReference type="PANTHER" id="PTHR43316">
    <property type="entry name" value="HYDROLASE, HALOACID DELAHOGENASE-RELATED"/>
    <property type="match status" value="1"/>
</dbReference>
<dbReference type="Gene3D" id="3.40.50.1000">
    <property type="entry name" value="HAD superfamily/HAD-like"/>
    <property type="match status" value="1"/>
</dbReference>
<dbReference type="InterPro" id="IPR006439">
    <property type="entry name" value="HAD-SF_hydro_IA"/>
</dbReference>
<evidence type="ECO:0000313" key="5">
    <source>
        <dbReference type="Proteomes" id="UP000826616"/>
    </source>
</evidence>
<dbReference type="GO" id="GO:0016787">
    <property type="term" value="F:hydrolase activity"/>
    <property type="evidence" value="ECO:0007669"/>
    <property type="project" value="UniProtKB-KW"/>
</dbReference>
<proteinExistence type="predicted"/>
<dbReference type="InterPro" id="IPR051540">
    <property type="entry name" value="S-2-haloacid_dehalogenase"/>
</dbReference>
<organism evidence="3 4">
    <name type="scientific">Aneurinibacillus thermoaerophilus</name>
    <dbReference type="NCBI Taxonomy" id="143495"/>
    <lineage>
        <taxon>Bacteria</taxon>
        <taxon>Bacillati</taxon>
        <taxon>Bacillota</taxon>
        <taxon>Bacilli</taxon>
        <taxon>Bacillales</taxon>
        <taxon>Paenibacillaceae</taxon>
        <taxon>Aneurinibacillus group</taxon>
        <taxon>Aneurinibacillus</taxon>
    </lineage>
</organism>
<accession>A0A1G7WNI3</accession>
<dbReference type="Proteomes" id="UP000198956">
    <property type="component" value="Unassembled WGS sequence"/>
</dbReference>
<dbReference type="SFLD" id="SFLDS00003">
    <property type="entry name" value="Haloacid_Dehalogenase"/>
    <property type="match status" value="1"/>
</dbReference>
<reference evidence="2 5" key="2">
    <citation type="submission" date="2021-08" db="EMBL/GenBank/DDBJ databases">
        <title>Complete genome sequence of the strain Aneurinibacillus thermoaerophilus CCM 8960.</title>
        <authorList>
            <person name="Musilova J."/>
            <person name="Kourilova X."/>
            <person name="Pernicova I."/>
            <person name="Bezdicek M."/>
            <person name="Lengerova M."/>
            <person name="Obruca S."/>
            <person name="Sedlar K."/>
        </authorList>
    </citation>
    <scope>NUCLEOTIDE SEQUENCE [LARGE SCALE GENOMIC DNA]</scope>
    <source>
        <strain evidence="2 5">CCM 8960</strain>
    </source>
</reference>
<keyword evidence="5" id="KW-1185">Reference proteome</keyword>
<dbReference type="InterPro" id="IPR036412">
    <property type="entry name" value="HAD-like_sf"/>
</dbReference>
<dbReference type="PROSITE" id="PS01228">
    <property type="entry name" value="COF_1"/>
    <property type="match status" value="1"/>
</dbReference>
<dbReference type="EMBL" id="CP080764">
    <property type="protein sequence ID" value="QYY43370.1"/>
    <property type="molecule type" value="Genomic_DNA"/>
</dbReference>